<dbReference type="GO" id="GO:0050291">
    <property type="term" value="F:sphingosine N-acyltransferase activity"/>
    <property type="evidence" value="ECO:0007669"/>
    <property type="project" value="InterPro"/>
</dbReference>
<dbReference type="GO" id="GO:0005789">
    <property type="term" value="C:endoplasmic reticulum membrane"/>
    <property type="evidence" value="ECO:0007669"/>
    <property type="project" value="UniProtKB-SubCell"/>
</dbReference>
<evidence type="ECO:0000256" key="1">
    <source>
        <dbReference type="ARBA" id="ARBA00004477"/>
    </source>
</evidence>
<keyword evidence="5" id="KW-0256">Endoplasmic reticulum</keyword>
<keyword evidence="6 11" id="KW-1133">Transmembrane helix</keyword>
<dbReference type="Pfam" id="PF03798">
    <property type="entry name" value="TRAM_LAG1_CLN8"/>
    <property type="match status" value="1"/>
</dbReference>
<feature type="transmembrane region" description="Helical" evidence="11">
    <location>
        <begin position="287"/>
        <end position="307"/>
    </location>
</feature>
<feature type="transmembrane region" description="Helical" evidence="11">
    <location>
        <begin position="465"/>
        <end position="487"/>
    </location>
</feature>
<dbReference type="OrthoDB" id="3053196at2759"/>
<sequence>MTPPSSSSSINNDSEDVIDFPQIQHHNQQPSSSSSSSSSPSSPSRRKSSVGNINLGDTAVPALSTMPLDPRLERESRHRLRVLSASSANMPVVVEASSSSEPQSDNDNDDDYDEINNSGTADTEVSKSSAISSNGSGSVVVPRKKNQTVSTTTTTNTNKKSHNHPRLTTIAPASPAIQIWYQIQELAYHNTWLTPLVILIIMYAAFLINPTQSNPLHMFLRLSYQRVDENGTLIDLYGKGYRDFAFVSTGIVFFMFFREFCMQIILKPLATKVCGLQRRSKISRFLEQTYAIVYFSISASFGFYIMYHNKDGLWYYNTKAFYEHYPHKAHDGLFKAFYLLQAAFWAQQSIILMLQVEKPRKDFRELVFHHIVTIALIFCSYRFHFAMMGIAVFITMDTSDIFLSLSKTLNYLDSKYTPAMFVFFIAVWVYLRHYLNIVILWSVLTEFRTVGPYQLSFADQQYKCWISQIITFFLIFALQLVNIYWLFLIFRILYRYVVGGVQKDERSDDEEEDDEDEQDEQDEIEEAEAQEKRQKIIEAAAISKQLKSE</sequence>
<evidence type="ECO:0000313" key="14">
    <source>
        <dbReference type="Proteomes" id="UP000398389"/>
    </source>
</evidence>
<evidence type="ECO:0000256" key="8">
    <source>
        <dbReference type="ARBA" id="ARBA00023180"/>
    </source>
</evidence>
<feature type="transmembrane region" description="Helical" evidence="11">
    <location>
        <begin position="366"/>
        <end position="396"/>
    </location>
</feature>
<feature type="region of interest" description="Disordered" evidence="10">
    <location>
        <begin position="1"/>
        <end position="73"/>
    </location>
</feature>
<comment type="similarity">
    <text evidence="2">Belongs to the sphingosine N-acyltransferase family.</text>
</comment>
<dbReference type="PANTHER" id="PTHR12560:SF11">
    <property type="entry name" value="CERAMIDE SYNTHASE LAC1-RELATED"/>
    <property type="match status" value="1"/>
</dbReference>
<evidence type="ECO:0000259" key="12">
    <source>
        <dbReference type="PROSITE" id="PS50922"/>
    </source>
</evidence>
<comment type="subcellular location">
    <subcellularLocation>
        <location evidence="1">Endoplasmic reticulum membrane</location>
        <topology evidence="1">Multi-pass membrane protein</topology>
    </subcellularLocation>
</comment>
<evidence type="ECO:0000313" key="13">
    <source>
        <dbReference type="EMBL" id="VVT44863.1"/>
    </source>
</evidence>
<feature type="region of interest" description="Disordered" evidence="10">
    <location>
        <begin position="91"/>
        <end position="167"/>
    </location>
</feature>
<dbReference type="PANTHER" id="PTHR12560">
    <property type="entry name" value="LONGEVITY ASSURANCE FACTOR 1 LAG1"/>
    <property type="match status" value="1"/>
</dbReference>
<dbReference type="InterPro" id="IPR016439">
    <property type="entry name" value="Lag1/Lac1-like"/>
</dbReference>
<feature type="region of interest" description="Disordered" evidence="10">
    <location>
        <begin position="503"/>
        <end position="531"/>
    </location>
</feature>
<gene>
    <name evidence="13" type="ORF">SAPINGB_P000559</name>
</gene>
<feature type="domain" description="TLC" evidence="12">
    <location>
        <begin position="280"/>
        <end position="498"/>
    </location>
</feature>
<dbReference type="GeneID" id="43579382"/>
<feature type="transmembrane region" description="Helical" evidence="11">
    <location>
        <begin position="244"/>
        <end position="266"/>
    </location>
</feature>
<dbReference type="PROSITE" id="PS50922">
    <property type="entry name" value="TLC"/>
    <property type="match status" value="1"/>
</dbReference>
<evidence type="ECO:0000256" key="4">
    <source>
        <dbReference type="ARBA" id="ARBA00022692"/>
    </source>
</evidence>
<evidence type="ECO:0000256" key="7">
    <source>
        <dbReference type="ARBA" id="ARBA00023136"/>
    </source>
</evidence>
<accession>A0A5E8B5H8</accession>
<evidence type="ECO:0000256" key="3">
    <source>
        <dbReference type="ARBA" id="ARBA00022679"/>
    </source>
</evidence>
<dbReference type="InterPro" id="IPR006634">
    <property type="entry name" value="TLC-dom"/>
</dbReference>
<protein>
    <recommendedName>
        <fullName evidence="12">TLC domain-containing protein</fullName>
    </recommendedName>
</protein>
<organism evidence="13 14">
    <name type="scientific">Magnusiomyces paraingens</name>
    <dbReference type="NCBI Taxonomy" id="2606893"/>
    <lineage>
        <taxon>Eukaryota</taxon>
        <taxon>Fungi</taxon>
        <taxon>Dikarya</taxon>
        <taxon>Ascomycota</taxon>
        <taxon>Saccharomycotina</taxon>
        <taxon>Dipodascomycetes</taxon>
        <taxon>Dipodascales</taxon>
        <taxon>Dipodascaceae</taxon>
        <taxon>Magnusiomyces</taxon>
    </lineage>
</organism>
<dbReference type="Proteomes" id="UP000398389">
    <property type="component" value="Unassembled WGS sequence"/>
</dbReference>
<name>A0A5E8B5H8_9ASCO</name>
<keyword evidence="7 9" id="KW-0472">Membrane</keyword>
<feature type="transmembrane region" description="Helical" evidence="11">
    <location>
        <begin position="416"/>
        <end position="444"/>
    </location>
</feature>
<reference evidence="13 14" key="1">
    <citation type="submission" date="2019-09" db="EMBL/GenBank/DDBJ databases">
        <authorList>
            <person name="Brejova B."/>
        </authorList>
    </citation>
    <scope>NUCLEOTIDE SEQUENCE [LARGE SCALE GENOMIC DNA]</scope>
</reference>
<dbReference type="RefSeq" id="XP_031851173.1">
    <property type="nucleotide sequence ID" value="XM_031995282.1"/>
</dbReference>
<evidence type="ECO:0000256" key="2">
    <source>
        <dbReference type="ARBA" id="ARBA00009808"/>
    </source>
</evidence>
<feature type="compositionally biased region" description="Low complexity" evidence="10">
    <location>
        <begin position="126"/>
        <end position="158"/>
    </location>
</feature>
<feature type="compositionally biased region" description="Acidic residues" evidence="10">
    <location>
        <begin position="507"/>
        <end position="528"/>
    </location>
</feature>
<keyword evidence="14" id="KW-1185">Reference proteome</keyword>
<evidence type="ECO:0000256" key="5">
    <source>
        <dbReference type="ARBA" id="ARBA00022824"/>
    </source>
</evidence>
<dbReference type="GO" id="GO:0046513">
    <property type="term" value="P:ceramide biosynthetic process"/>
    <property type="evidence" value="ECO:0007669"/>
    <property type="project" value="InterPro"/>
</dbReference>
<feature type="transmembrane region" description="Helical" evidence="11">
    <location>
        <begin position="191"/>
        <end position="208"/>
    </location>
</feature>
<evidence type="ECO:0000256" key="11">
    <source>
        <dbReference type="SAM" id="Phobius"/>
    </source>
</evidence>
<feature type="compositionally biased region" description="Low complexity" evidence="10">
    <location>
        <begin position="30"/>
        <end position="43"/>
    </location>
</feature>
<evidence type="ECO:0000256" key="9">
    <source>
        <dbReference type="PROSITE-ProRule" id="PRU00205"/>
    </source>
</evidence>
<feature type="compositionally biased region" description="Acidic residues" evidence="10">
    <location>
        <begin position="104"/>
        <end position="114"/>
    </location>
</feature>
<keyword evidence="3" id="KW-0808">Transferase</keyword>
<feature type="transmembrane region" description="Helical" evidence="11">
    <location>
        <begin position="336"/>
        <end position="354"/>
    </location>
</feature>
<dbReference type="EMBL" id="CABVLU010000001">
    <property type="protein sequence ID" value="VVT44863.1"/>
    <property type="molecule type" value="Genomic_DNA"/>
</dbReference>
<dbReference type="AlphaFoldDB" id="A0A5E8B5H8"/>
<evidence type="ECO:0000256" key="6">
    <source>
        <dbReference type="ARBA" id="ARBA00022989"/>
    </source>
</evidence>
<proteinExistence type="inferred from homology"/>
<dbReference type="SMART" id="SM00724">
    <property type="entry name" value="TLC"/>
    <property type="match status" value="1"/>
</dbReference>
<keyword evidence="4 9" id="KW-0812">Transmembrane</keyword>
<keyword evidence="8" id="KW-0325">Glycoprotein</keyword>
<evidence type="ECO:0000256" key="10">
    <source>
        <dbReference type="SAM" id="MobiDB-lite"/>
    </source>
</evidence>